<evidence type="ECO:0000313" key="3">
    <source>
        <dbReference type="EMBL" id="TQV85856.1"/>
    </source>
</evidence>
<dbReference type="SMART" id="SM00062">
    <property type="entry name" value="PBPb"/>
    <property type="match status" value="1"/>
</dbReference>
<dbReference type="OrthoDB" id="7354650at2"/>
<dbReference type="SUPFAM" id="SSF53850">
    <property type="entry name" value="Periplasmic binding protein-like II"/>
    <property type="match status" value="1"/>
</dbReference>
<name>A0A545U8R5_9GAMM</name>
<dbReference type="Gene3D" id="3.40.190.10">
    <property type="entry name" value="Periplasmic binding protein-like II"/>
    <property type="match status" value="2"/>
</dbReference>
<dbReference type="RefSeq" id="WP_142932775.1">
    <property type="nucleotide sequence ID" value="NZ_ML660167.1"/>
</dbReference>
<keyword evidence="4" id="KW-1185">Reference proteome</keyword>
<comment type="caution">
    <text evidence="3">The sequence shown here is derived from an EMBL/GenBank/DDBJ whole genome shotgun (WGS) entry which is preliminary data.</text>
</comment>
<reference evidence="3 4" key="1">
    <citation type="submission" date="2019-07" db="EMBL/GenBank/DDBJ databases">
        <title>Draft genome for Aliikangiella sp. M105.</title>
        <authorList>
            <person name="Wang G."/>
        </authorList>
    </citation>
    <scope>NUCLEOTIDE SEQUENCE [LARGE SCALE GENOMIC DNA]</scope>
    <source>
        <strain evidence="3 4">M105</strain>
    </source>
</reference>
<proteinExistence type="predicted"/>
<accession>A0A545U8R5</accession>
<evidence type="ECO:0000313" key="4">
    <source>
        <dbReference type="Proteomes" id="UP000315439"/>
    </source>
</evidence>
<dbReference type="PANTHER" id="PTHR38834">
    <property type="entry name" value="PERIPLASMIC SUBSTRATE BINDING PROTEIN FAMILY 3"/>
    <property type="match status" value="1"/>
</dbReference>
<gene>
    <name evidence="3" type="ORF">FLL46_18195</name>
</gene>
<feature type="signal peptide" evidence="1">
    <location>
        <begin position="1"/>
        <end position="25"/>
    </location>
</feature>
<dbReference type="AlphaFoldDB" id="A0A545U8R5"/>
<dbReference type="EMBL" id="VIKS01000011">
    <property type="protein sequence ID" value="TQV85856.1"/>
    <property type="molecule type" value="Genomic_DNA"/>
</dbReference>
<dbReference type="InterPro" id="IPR001638">
    <property type="entry name" value="Solute-binding_3/MltF_N"/>
</dbReference>
<organism evidence="3 4">
    <name type="scientific">Aliikangiella coralliicola</name>
    <dbReference type="NCBI Taxonomy" id="2592383"/>
    <lineage>
        <taxon>Bacteria</taxon>
        <taxon>Pseudomonadati</taxon>
        <taxon>Pseudomonadota</taxon>
        <taxon>Gammaproteobacteria</taxon>
        <taxon>Oceanospirillales</taxon>
        <taxon>Pleioneaceae</taxon>
        <taxon>Aliikangiella</taxon>
    </lineage>
</organism>
<dbReference type="PANTHER" id="PTHR38834:SF3">
    <property type="entry name" value="SOLUTE-BINDING PROTEIN FAMILY 3_N-TERMINAL DOMAIN-CONTAINING PROTEIN"/>
    <property type="match status" value="1"/>
</dbReference>
<sequence length="261" mass="30185">MRLSFGNRKLLVVSFVLLISNMAFANSQKIKIVTEHFPPLQIKNEDSLSGFSIDVINELLSTTEVKAEIDVLPWARAIKIADTRKNTMIFSITRTPEREHKYQWIGALEIDTKQCFWSLKSRRDIVITGWADVKDLRTAIAREDSQINRLNQNGFIESKNLYLTNDLAQSLQMLMQGRVEFLLAGELFISYYIKKLGLPKSKLKRYCFRNDGYYPLSIAFNKNTSQDTIELFKKSLQEMKESGALKKIYSKWMMFDGEVGK</sequence>
<keyword evidence="1" id="KW-0732">Signal</keyword>
<dbReference type="Pfam" id="PF00497">
    <property type="entry name" value="SBP_bac_3"/>
    <property type="match status" value="1"/>
</dbReference>
<evidence type="ECO:0000259" key="2">
    <source>
        <dbReference type="SMART" id="SM00062"/>
    </source>
</evidence>
<dbReference type="Proteomes" id="UP000315439">
    <property type="component" value="Unassembled WGS sequence"/>
</dbReference>
<protein>
    <submittedName>
        <fullName evidence="3">Amino acid ABC transporter substrate-binding protein</fullName>
    </submittedName>
</protein>
<evidence type="ECO:0000256" key="1">
    <source>
        <dbReference type="SAM" id="SignalP"/>
    </source>
</evidence>
<feature type="chain" id="PRO_5021931163" evidence="1">
    <location>
        <begin position="26"/>
        <end position="261"/>
    </location>
</feature>
<feature type="domain" description="Solute-binding protein family 3/N-terminal" evidence="2">
    <location>
        <begin position="29"/>
        <end position="256"/>
    </location>
</feature>